<evidence type="ECO:0000256" key="2">
    <source>
        <dbReference type="ARBA" id="ARBA00012425"/>
    </source>
</evidence>
<evidence type="ECO:0000256" key="4">
    <source>
        <dbReference type="ARBA" id="ARBA00022553"/>
    </source>
</evidence>
<evidence type="ECO:0000256" key="9">
    <source>
        <dbReference type="ARBA" id="ARBA00022777"/>
    </source>
</evidence>
<dbReference type="SUPFAM" id="SSF56112">
    <property type="entry name" value="Protein kinase-like (PK-like)"/>
    <property type="match status" value="1"/>
</dbReference>
<evidence type="ECO:0000256" key="8">
    <source>
        <dbReference type="ARBA" id="ARBA00022776"/>
    </source>
</evidence>
<dbReference type="PANTHER" id="PTHR24056">
    <property type="entry name" value="CELL DIVISION PROTEIN KINASE"/>
    <property type="match status" value="1"/>
</dbReference>
<comment type="catalytic activity">
    <reaction evidence="12">
        <text>L-threonyl-[protein] + ATP = O-phospho-L-threonyl-[protein] + ADP + H(+)</text>
        <dbReference type="Rhea" id="RHEA:46608"/>
        <dbReference type="Rhea" id="RHEA-COMP:11060"/>
        <dbReference type="Rhea" id="RHEA-COMP:11605"/>
        <dbReference type="ChEBI" id="CHEBI:15378"/>
        <dbReference type="ChEBI" id="CHEBI:30013"/>
        <dbReference type="ChEBI" id="CHEBI:30616"/>
        <dbReference type="ChEBI" id="CHEBI:61977"/>
        <dbReference type="ChEBI" id="CHEBI:456216"/>
        <dbReference type="EC" id="2.7.11.22"/>
    </reaction>
</comment>
<keyword evidence="10" id="KW-0067">ATP-binding</keyword>
<dbReference type="AlphaFoldDB" id="A0AAP0RPJ4"/>
<dbReference type="PROSITE" id="PS50011">
    <property type="entry name" value="PROTEIN_KINASE_DOM"/>
    <property type="match status" value="1"/>
</dbReference>
<keyword evidence="6" id="KW-0808">Transferase</keyword>
<dbReference type="InterPro" id="IPR000719">
    <property type="entry name" value="Prot_kinase_dom"/>
</dbReference>
<keyword evidence="5" id="KW-0132">Cell division</keyword>
<protein>
    <recommendedName>
        <fullName evidence="2">cyclin-dependent kinase</fullName>
        <ecNumber evidence="2">2.7.11.22</ecNumber>
    </recommendedName>
</protein>
<evidence type="ECO:0000256" key="3">
    <source>
        <dbReference type="ARBA" id="ARBA00022527"/>
    </source>
</evidence>
<keyword evidence="7" id="KW-0547">Nucleotide-binding</keyword>
<keyword evidence="4" id="KW-0597">Phosphoprotein</keyword>
<keyword evidence="16" id="KW-1185">Reference proteome</keyword>
<gene>
    <name evidence="15" type="ORF">L1049_013604</name>
</gene>
<dbReference type="Proteomes" id="UP001415857">
    <property type="component" value="Unassembled WGS sequence"/>
</dbReference>
<keyword evidence="3" id="KW-0723">Serine/threonine-protein kinase</keyword>
<evidence type="ECO:0000256" key="13">
    <source>
        <dbReference type="ARBA" id="ARBA00048367"/>
    </source>
</evidence>
<dbReference type="GO" id="GO:0004693">
    <property type="term" value="F:cyclin-dependent protein serine/threonine kinase activity"/>
    <property type="evidence" value="ECO:0007669"/>
    <property type="project" value="UniProtKB-EC"/>
</dbReference>
<name>A0AAP0RPJ4_LIQFO</name>
<evidence type="ECO:0000256" key="11">
    <source>
        <dbReference type="ARBA" id="ARBA00023306"/>
    </source>
</evidence>
<dbReference type="InterPro" id="IPR011009">
    <property type="entry name" value="Kinase-like_dom_sf"/>
</dbReference>
<evidence type="ECO:0000256" key="7">
    <source>
        <dbReference type="ARBA" id="ARBA00022741"/>
    </source>
</evidence>
<dbReference type="EC" id="2.7.11.22" evidence="2"/>
<dbReference type="SMART" id="SM00220">
    <property type="entry name" value="S_TKc"/>
    <property type="match status" value="1"/>
</dbReference>
<dbReference type="InterPro" id="IPR050108">
    <property type="entry name" value="CDK"/>
</dbReference>
<dbReference type="GO" id="GO:0051301">
    <property type="term" value="P:cell division"/>
    <property type="evidence" value="ECO:0007669"/>
    <property type="project" value="UniProtKB-KW"/>
</dbReference>
<evidence type="ECO:0000256" key="10">
    <source>
        <dbReference type="ARBA" id="ARBA00022840"/>
    </source>
</evidence>
<dbReference type="GO" id="GO:0007165">
    <property type="term" value="P:signal transduction"/>
    <property type="evidence" value="ECO:0007669"/>
    <property type="project" value="TreeGrafter"/>
</dbReference>
<dbReference type="GO" id="GO:0051445">
    <property type="term" value="P:regulation of meiotic cell cycle"/>
    <property type="evidence" value="ECO:0007669"/>
    <property type="project" value="TreeGrafter"/>
</dbReference>
<dbReference type="PANTHER" id="PTHR24056:SF548">
    <property type="entry name" value="CYCLIN-DEPENDENT KINASE A-1"/>
    <property type="match status" value="1"/>
</dbReference>
<reference evidence="15 16" key="1">
    <citation type="journal article" date="2024" name="Plant J.">
        <title>Genome sequences and population genomics reveal climatic adaptation and genomic divergence between two closely related sweetgum species.</title>
        <authorList>
            <person name="Xu W.Q."/>
            <person name="Ren C.Q."/>
            <person name="Zhang X.Y."/>
            <person name="Comes H.P."/>
            <person name="Liu X.H."/>
            <person name="Li Y.G."/>
            <person name="Kettle C.J."/>
            <person name="Jalonen R."/>
            <person name="Gaisberger H."/>
            <person name="Ma Y.Z."/>
            <person name="Qiu Y.X."/>
        </authorList>
    </citation>
    <scope>NUCLEOTIDE SEQUENCE [LARGE SCALE GENOMIC DNA]</scope>
    <source>
        <strain evidence="15">Hangzhou</strain>
    </source>
</reference>
<dbReference type="GO" id="GO:0005524">
    <property type="term" value="F:ATP binding"/>
    <property type="evidence" value="ECO:0007669"/>
    <property type="project" value="UniProtKB-KW"/>
</dbReference>
<dbReference type="GO" id="GO:0010389">
    <property type="term" value="P:regulation of G2/M transition of mitotic cell cycle"/>
    <property type="evidence" value="ECO:0007669"/>
    <property type="project" value="TreeGrafter"/>
</dbReference>
<dbReference type="Gene3D" id="3.30.200.20">
    <property type="entry name" value="Phosphorylase Kinase, domain 1"/>
    <property type="match status" value="1"/>
</dbReference>
<dbReference type="GO" id="GO:0030332">
    <property type="term" value="F:cyclin binding"/>
    <property type="evidence" value="ECO:0007669"/>
    <property type="project" value="TreeGrafter"/>
</dbReference>
<accession>A0AAP0RPJ4</accession>
<dbReference type="GO" id="GO:0000307">
    <property type="term" value="C:cyclin-dependent protein kinase holoenzyme complex"/>
    <property type="evidence" value="ECO:0007669"/>
    <property type="project" value="TreeGrafter"/>
</dbReference>
<sequence length="295" mass="34090">MLVDFQYKPIKLIEASDFDKIIECCDITTNEIVIVRRITSIEESILSLVEEKTAELKKLNNKNIVRLLDVVVLECKMELVYEGVGLNLKQFIESYPEKMKDLRVIKCLLHQILFGVAYCHSHDIVYGNLSMRNILIDVDNFQVKLAYAGLAGLARLAEAVDVALDSVRYYTETCHVKDLWYMAPEILRNLPETSSVVDMWSVGCIFAEMVKWQLLVHRNTELAQLISFMRIKRKSYKEEDEDGKRSVVSKKMLCWAPNQRVTACNALKHPYFSDVGEYFRGRDYWKALLANNNCV</sequence>
<keyword evidence="8" id="KW-0498">Mitosis</keyword>
<dbReference type="GO" id="GO:0010468">
    <property type="term" value="P:regulation of gene expression"/>
    <property type="evidence" value="ECO:0007669"/>
    <property type="project" value="TreeGrafter"/>
</dbReference>
<proteinExistence type="inferred from homology"/>
<evidence type="ECO:0000313" key="15">
    <source>
        <dbReference type="EMBL" id="KAK9279920.1"/>
    </source>
</evidence>
<dbReference type="GO" id="GO:0005737">
    <property type="term" value="C:cytoplasm"/>
    <property type="evidence" value="ECO:0007669"/>
    <property type="project" value="TreeGrafter"/>
</dbReference>
<comment type="catalytic activity">
    <reaction evidence="13">
        <text>L-seryl-[protein] + ATP = O-phospho-L-seryl-[protein] + ADP + H(+)</text>
        <dbReference type="Rhea" id="RHEA:17989"/>
        <dbReference type="Rhea" id="RHEA-COMP:9863"/>
        <dbReference type="Rhea" id="RHEA-COMP:11604"/>
        <dbReference type="ChEBI" id="CHEBI:15378"/>
        <dbReference type="ChEBI" id="CHEBI:29999"/>
        <dbReference type="ChEBI" id="CHEBI:30616"/>
        <dbReference type="ChEBI" id="CHEBI:83421"/>
        <dbReference type="ChEBI" id="CHEBI:456216"/>
        <dbReference type="EC" id="2.7.11.22"/>
    </reaction>
</comment>
<feature type="domain" description="Protein kinase" evidence="14">
    <location>
        <begin position="7"/>
        <end position="272"/>
    </location>
</feature>
<organism evidence="15 16">
    <name type="scientific">Liquidambar formosana</name>
    <name type="common">Formosan gum</name>
    <dbReference type="NCBI Taxonomy" id="63359"/>
    <lineage>
        <taxon>Eukaryota</taxon>
        <taxon>Viridiplantae</taxon>
        <taxon>Streptophyta</taxon>
        <taxon>Embryophyta</taxon>
        <taxon>Tracheophyta</taxon>
        <taxon>Spermatophyta</taxon>
        <taxon>Magnoliopsida</taxon>
        <taxon>eudicotyledons</taxon>
        <taxon>Gunneridae</taxon>
        <taxon>Pentapetalae</taxon>
        <taxon>Saxifragales</taxon>
        <taxon>Altingiaceae</taxon>
        <taxon>Liquidambar</taxon>
    </lineage>
</organism>
<keyword evidence="11" id="KW-0131">Cell cycle</keyword>
<keyword evidence="9" id="KW-0418">Kinase</keyword>
<comment type="similarity">
    <text evidence="1">Belongs to the protein kinase superfamily. CMGC Ser/Thr protein kinase family. CDC2/CDKX subfamily.</text>
</comment>
<comment type="caution">
    <text evidence="15">The sequence shown here is derived from an EMBL/GenBank/DDBJ whole genome shotgun (WGS) entry which is preliminary data.</text>
</comment>
<evidence type="ECO:0000256" key="1">
    <source>
        <dbReference type="ARBA" id="ARBA00006485"/>
    </source>
</evidence>
<dbReference type="Gene3D" id="1.10.510.10">
    <property type="entry name" value="Transferase(Phosphotransferase) domain 1"/>
    <property type="match status" value="1"/>
</dbReference>
<evidence type="ECO:0000313" key="16">
    <source>
        <dbReference type="Proteomes" id="UP001415857"/>
    </source>
</evidence>
<dbReference type="GO" id="GO:0005634">
    <property type="term" value="C:nucleus"/>
    <property type="evidence" value="ECO:0007669"/>
    <property type="project" value="TreeGrafter"/>
</dbReference>
<dbReference type="GO" id="GO:0000082">
    <property type="term" value="P:G1/S transition of mitotic cell cycle"/>
    <property type="evidence" value="ECO:0007669"/>
    <property type="project" value="TreeGrafter"/>
</dbReference>
<dbReference type="Pfam" id="PF00069">
    <property type="entry name" value="Pkinase"/>
    <property type="match status" value="1"/>
</dbReference>
<dbReference type="EMBL" id="JBBPBK010000008">
    <property type="protein sequence ID" value="KAK9279920.1"/>
    <property type="molecule type" value="Genomic_DNA"/>
</dbReference>
<evidence type="ECO:0000256" key="12">
    <source>
        <dbReference type="ARBA" id="ARBA00047811"/>
    </source>
</evidence>
<evidence type="ECO:0000256" key="5">
    <source>
        <dbReference type="ARBA" id="ARBA00022618"/>
    </source>
</evidence>
<evidence type="ECO:0000259" key="14">
    <source>
        <dbReference type="PROSITE" id="PS50011"/>
    </source>
</evidence>
<evidence type="ECO:0000256" key="6">
    <source>
        <dbReference type="ARBA" id="ARBA00022679"/>
    </source>
</evidence>